<reference evidence="3" key="1">
    <citation type="submission" date="2010-11" db="EMBL/GenBank/DDBJ databases">
        <title>Genome sequence of Helicobacter pylori strain India7.</title>
        <authorList>
            <person name="Kersulyte D."/>
            <person name="Mukhopadhyay A."/>
            <person name="Choudhury A."/>
            <person name="Nair G.B."/>
            <person name="Berg D.E."/>
        </authorList>
    </citation>
    <scope>NUCLEOTIDE SEQUENCE [LARGE SCALE GENOMIC DNA]</scope>
    <source>
        <strain evidence="3">India7</strain>
    </source>
</reference>
<dbReference type="HOGENOM" id="CLU_2916221_0_0_7"/>
<keyword evidence="1" id="KW-1133">Transmembrane helix</keyword>
<proteinExistence type="predicted"/>
<dbReference type="PATRIC" id="fig|907238.3.peg.80"/>
<accession>E8QDM1</accession>
<sequence length="61" mass="6884">MILGVQIPKRGVNLFVTQKAKNLKKTDASFWGLGVFFGGGVVIAYFEILIKQERTKKENKK</sequence>
<organism evidence="2 3">
    <name type="scientific">Helicobacter pylori (strain India7)</name>
    <dbReference type="NCBI Taxonomy" id="907238"/>
    <lineage>
        <taxon>Bacteria</taxon>
        <taxon>Pseudomonadati</taxon>
        <taxon>Campylobacterota</taxon>
        <taxon>Epsilonproteobacteria</taxon>
        <taxon>Campylobacterales</taxon>
        <taxon>Helicobacteraceae</taxon>
        <taxon>Helicobacter</taxon>
    </lineage>
</organism>
<dbReference type="KEGG" id="hpn:HPIN_00385"/>
<dbReference type="AlphaFoldDB" id="E8QDM1"/>
<evidence type="ECO:0000256" key="1">
    <source>
        <dbReference type="SAM" id="Phobius"/>
    </source>
</evidence>
<protein>
    <submittedName>
        <fullName evidence="2">Uncharacterized protein</fullName>
    </submittedName>
</protein>
<dbReference type="Proteomes" id="UP000009059">
    <property type="component" value="Chromosome"/>
</dbReference>
<keyword evidence="1" id="KW-0472">Membrane</keyword>
<dbReference type="EMBL" id="CP002331">
    <property type="protein sequence ID" value="ADU79337.1"/>
    <property type="molecule type" value="Genomic_DNA"/>
</dbReference>
<gene>
    <name evidence="2" type="ordered locus">HPIN_00385</name>
</gene>
<name>E8QDM1_HELP7</name>
<feature type="transmembrane region" description="Helical" evidence="1">
    <location>
        <begin position="30"/>
        <end position="50"/>
    </location>
</feature>
<evidence type="ECO:0000313" key="3">
    <source>
        <dbReference type="Proteomes" id="UP000009059"/>
    </source>
</evidence>
<evidence type="ECO:0000313" key="2">
    <source>
        <dbReference type="EMBL" id="ADU79337.1"/>
    </source>
</evidence>
<keyword evidence="1" id="KW-0812">Transmembrane</keyword>